<protein>
    <submittedName>
        <fullName evidence="2">Uncharacterized protein</fullName>
    </submittedName>
</protein>
<reference evidence="2" key="1">
    <citation type="journal article" date="2020" name="Nature">
        <title>Giant virus diversity and host interactions through global metagenomics.</title>
        <authorList>
            <person name="Schulz F."/>
            <person name="Roux S."/>
            <person name="Paez-Espino D."/>
            <person name="Jungbluth S."/>
            <person name="Walsh D.A."/>
            <person name="Denef V.J."/>
            <person name="McMahon K.D."/>
            <person name="Konstantinidis K.T."/>
            <person name="Eloe-Fadrosh E.A."/>
            <person name="Kyrpides N.C."/>
            <person name="Woyke T."/>
        </authorList>
    </citation>
    <scope>NUCLEOTIDE SEQUENCE</scope>
    <source>
        <strain evidence="2">GVMAG-M-3300018428-16</strain>
    </source>
</reference>
<organism evidence="2">
    <name type="scientific">viral metagenome</name>
    <dbReference type="NCBI Taxonomy" id="1070528"/>
    <lineage>
        <taxon>unclassified sequences</taxon>
        <taxon>metagenomes</taxon>
        <taxon>organismal metagenomes</taxon>
    </lineage>
</organism>
<dbReference type="AlphaFoldDB" id="A0A6C0BR99"/>
<dbReference type="EMBL" id="MN739235">
    <property type="protein sequence ID" value="QHS94917.1"/>
    <property type="molecule type" value="Genomic_DNA"/>
</dbReference>
<sequence>MSSITDINTVNVETAFKYLPVKVNSAGGKSVGIQNKSMNKKVVIRTPLMLTWGLSDYEGNEKFQFSLQFPGNDFLTPKTKKLLDQLMAFEAKLKADVIVNSKEWLGKAKMTPEVLDALWTPMLKYPKTDGEPDPTKSPTLAIKTPRYDGKWACEIYDQKGNCIFDPNDTETTSDPRNFITKGCNVACVVECGGLWITGGKCGVTWRLVQAAVKPKETLAGKCHITLDDDELAVLEKEPEGEDDDEGVLVSTQVESDDEDEEQEEEQEEEAETVFVPPVEEPVKKKKVVRKKTA</sequence>
<evidence type="ECO:0000313" key="2">
    <source>
        <dbReference type="EMBL" id="QHS94917.1"/>
    </source>
</evidence>
<feature type="region of interest" description="Disordered" evidence="1">
    <location>
        <begin position="236"/>
        <end position="278"/>
    </location>
</feature>
<proteinExistence type="predicted"/>
<accession>A0A6C0BR99</accession>
<feature type="compositionally biased region" description="Acidic residues" evidence="1">
    <location>
        <begin position="254"/>
        <end position="271"/>
    </location>
</feature>
<name>A0A6C0BR99_9ZZZZ</name>
<evidence type="ECO:0000256" key="1">
    <source>
        <dbReference type="SAM" id="MobiDB-lite"/>
    </source>
</evidence>
<feature type="compositionally biased region" description="Acidic residues" evidence="1">
    <location>
        <begin position="236"/>
        <end position="246"/>
    </location>
</feature>